<comment type="caution">
    <text evidence="15">The sequence shown here is derived from an EMBL/GenBank/DDBJ whole genome shotgun (WGS) entry which is preliminary data.</text>
</comment>
<dbReference type="GO" id="GO:0043130">
    <property type="term" value="F:ubiquitin binding"/>
    <property type="evidence" value="ECO:0007669"/>
    <property type="project" value="InterPro"/>
</dbReference>
<evidence type="ECO:0000256" key="6">
    <source>
        <dbReference type="ARBA" id="ARBA00022771"/>
    </source>
</evidence>
<feature type="domain" description="RING-type" evidence="13">
    <location>
        <begin position="358"/>
        <end position="396"/>
    </location>
</feature>
<feature type="transmembrane region" description="Helical" evidence="12">
    <location>
        <begin position="121"/>
        <end position="138"/>
    </location>
</feature>
<evidence type="ECO:0000256" key="12">
    <source>
        <dbReference type="SAM" id="Phobius"/>
    </source>
</evidence>
<dbReference type="AlphaFoldDB" id="A0A813RHL6"/>
<dbReference type="PROSITE" id="PS50089">
    <property type="entry name" value="ZF_RING_2"/>
    <property type="match status" value="1"/>
</dbReference>
<dbReference type="Pfam" id="PF02845">
    <property type="entry name" value="CUE"/>
    <property type="match status" value="1"/>
</dbReference>
<keyword evidence="7" id="KW-0862">Zinc</keyword>
<keyword evidence="6 10" id="KW-0863">Zinc-finger</keyword>
<dbReference type="EMBL" id="CAJOBB010001461">
    <property type="protein sequence ID" value="CAF3860501.1"/>
    <property type="molecule type" value="Genomic_DNA"/>
</dbReference>
<feature type="transmembrane region" description="Helical" evidence="12">
    <location>
        <begin position="182"/>
        <end position="207"/>
    </location>
</feature>
<keyword evidence="5" id="KW-0479">Metal-binding</keyword>
<dbReference type="SMART" id="SM00546">
    <property type="entry name" value="CUE"/>
    <property type="match status" value="1"/>
</dbReference>
<dbReference type="InterPro" id="IPR003892">
    <property type="entry name" value="CUE"/>
</dbReference>
<dbReference type="CDD" id="cd16455">
    <property type="entry name" value="RING-H2_AMFR"/>
    <property type="match status" value="1"/>
</dbReference>
<evidence type="ECO:0000313" key="16">
    <source>
        <dbReference type="EMBL" id="CAF3860501.1"/>
    </source>
</evidence>
<gene>
    <name evidence="15" type="ORF">IZO911_LOCUS5808</name>
    <name evidence="16" type="ORF">KXQ929_LOCUS20625</name>
</gene>
<comment type="subcellular location">
    <subcellularLocation>
        <location evidence="1">Membrane</location>
        <topology evidence="1">Multi-pass membrane protein</topology>
    </subcellularLocation>
</comment>
<evidence type="ECO:0000259" key="14">
    <source>
        <dbReference type="PROSITE" id="PS51140"/>
    </source>
</evidence>
<protein>
    <submittedName>
        <fullName evidence="15">Uncharacterized protein</fullName>
    </submittedName>
</protein>
<dbReference type="GO" id="GO:0070936">
    <property type="term" value="P:protein K48-linked ubiquitination"/>
    <property type="evidence" value="ECO:0007669"/>
    <property type="project" value="TreeGrafter"/>
</dbReference>
<dbReference type="SMART" id="SM00184">
    <property type="entry name" value="RING"/>
    <property type="match status" value="1"/>
</dbReference>
<evidence type="ECO:0000256" key="3">
    <source>
        <dbReference type="ARBA" id="ARBA00022679"/>
    </source>
</evidence>
<evidence type="ECO:0000256" key="1">
    <source>
        <dbReference type="ARBA" id="ARBA00004141"/>
    </source>
</evidence>
<feature type="domain" description="CUE" evidence="14">
    <location>
        <begin position="490"/>
        <end position="532"/>
    </location>
</feature>
<evidence type="ECO:0000256" key="5">
    <source>
        <dbReference type="ARBA" id="ARBA00022723"/>
    </source>
</evidence>
<keyword evidence="3" id="KW-0808">Transferase</keyword>
<proteinExistence type="predicted"/>
<accession>A0A813RHL6</accession>
<evidence type="ECO:0000256" key="8">
    <source>
        <dbReference type="ARBA" id="ARBA00022989"/>
    </source>
</evidence>
<dbReference type="GO" id="GO:0006511">
    <property type="term" value="P:ubiquitin-dependent protein catabolic process"/>
    <property type="evidence" value="ECO:0007669"/>
    <property type="project" value="TreeGrafter"/>
</dbReference>
<dbReference type="InterPro" id="IPR057992">
    <property type="entry name" value="TPR_SYVN1_N"/>
</dbReference>
<dbReference type="GO" id="GO:0030968">
    <property type="term" value="P:endoplasmic reticulum unfolded protein response"/>
    <property type="evidence" value="ECO:0007669"/>
    <property type="project" value="TreeGrafter"/>
</dbReference>
<dbReference type="PANTHER" id="PTHR15067:SF5">
    <property type="entry name" value="E3 UBIQUITIN-PROTEIN LIGASE AMFR"/>
    <property type="match status" value="1"/>
</dbReference>
<dbReference type="InterPro" id="IPR001841">
    <property type="entry name" value="Znf_RING"/>
</dbReference>
<feature type="transmembrane region" description="Helical" evidence="12">
    <location>
        <begin position="144"/>
        <end position="161"/>
    </location>
</feature>
<feature type="transmembrane region" description="Helical" evidence="12">
    <location>
        <begin position="213"/>
        <end position="235"/>
    </location>
</feature>
<dbReference type="SUPFAM" id="SSF57850">
    <property type="entry name" value="RING/U-box"/>
    <property type="match status" value="1"/>
</dbReference>
<feature type="compositionally biased region" description="Low complexity" evidence="11">
    <location>
        <begin position="547"/>
        <end position="565"/>
    </location>
</feature>
<evidence type="ECO:0000256" key="7">
    <source>
        <dbReference type="ARBA" id="ARBA00022833"/>
    </source>
</evidence>
<dbReference type="PANTHER" id="PTHR15067">
    <property type="entry name" value="E3 UBIQUITIN-PROTEIN LIGASE RNF8"/>
    <property type="match status" value="1"/>
</dbReference>
<dbReference type="EMBL" id="CAJNOE010000035">
    <property type="protein sequence ID" value="CAF0780454.1"/>
    <property type="molecule type" value="Genomic_DNA"/>
</dbReference>
<dbReference type="PROSITE" id="PS51140">
    <property type="entry name" value="CUE"/>
    <property type="match status" value="1"/>
</dbReference>
<feature type="transmembrane region" description="Helical" evidence="12">
    <location>
        <begin position="81"/>
        <end position="101"/>
    </location>
</feature>
<dbReference type="InterPro" id="IPR013083">
    <property type="entry name" value="Znf_RING/FYVE/PHD"/>
</dbReference>
<comment type="pathway">
    <text evidence="2">Protein modification; protein ubiquitination.</text>
</comment>
<dbReference type="Pfam" id="PF13639">
    <property type="entry name" value="zf-RING_2"/>
    <property type="match status" value="1"/>
</dbReference>
<evidence type="ECO:0000256" key="9">
    <source>
        <dbReference type="ARBA" id="ARBA00023136"/>
    </source>
</evidence>
<name>A0A813RHL6_9BILA</name>
<sequence>MPLRLRHILDRLPLPSLRYYTLISTSLFFGNILYFHHLIQTNVENSTNETILNGSIFISDAEPFTFAYIQTLLSIIISQSLSLLIFVNAIYCSFGLFGKYLQESIFGELRLVELQRIKDKFWNYVFYKFCFLFGVLGLENLNELVLWISWFSILAFALLFCQLSKDRFELLSVSASIRRQPLLKILCLLISLLILCCILLTICFLIGLKYGGLSIFFFMLAETTLLTLDTCYLLFKYIFQYYIYKQQQEQNPLTTSNENRSYIIYYIEFIYHMIILIIDIIHHLQMLFYHQTFMSMASLIFFMQLKPLFNELTQRLKRHKSYRSAMIRMEKKYPLLTKYDLEQKYIKQNYISSLEEVCSICWEKFEKARCLPCGHLFHQNCLRSWLEQDTTCPICRLSLQEDAVQQTPVPPVPTPPTQPTPNFLLWPSLTLARFARNVHGLNDPTNPRPPRNHLFRFDGNRYSSWLPSFSIEINHNFPFRFGRARLTGVQLTSMAQSVQQVFPQIPYEIILTDLQRTQSIDATIENIIDHRIHIEPQQVHHHHHPETSASEESSYTSTSASSSEAGEPMDTDLLSEIPRMTQTDDLIDTDDIDNFTWPLDPQLPLANRKQLLISHMRRRFLERERRLQLSCQKSDLLSES</sequence>
<dbReference type="Proteomes" id="UP000663868">
    <property type="component" value="Unassembled WGS sequence"/>
</dbReference>
<dbReference type="GO" id="GO:0000151">
    <property type="term" value="C:ubiquitin ligase complex"/>
    <property type="evidence" value="ECO:0007669"/>
    <property type="project" value="TreeGrafter"/>
</dbReference>
<keyword evidence="8 12" id="KW-1133">Transmembrane helix</keyword>
<evidence type="ECO:0000259" key="13">
    <source>
        <dbReference type="PROSITE" id="PS50089"/>
    </source>
</evidence>
<dbReference type="GO" id="GO:0008270">
    <property type="term" value="F:zinc ion binding"/>
    <property type="evidence" value="ECO:0007669"/>
    <property type="project" value="UniProtKB-KW"/>
</dbReference>
<evidence type="ECO:0000256" key="2">
    <source>
        <dbReference type="ARBA" id="ARBA00004906"/>
    </source>
</evidence>
<dbReference type="Pfam" id="PF25563">
    <property type="entry name" value="TPR_SYVN1_N"/>
    <property type="match status" value="1"/>
</dbReference>
<keyword evidence="4 12" id="KW-0812">Transmembrane</keyword>
<dbReference type="Proteomes" id="UP000663860">
    <property type="component" value="Unassembled WGS sequence"/>
</dbReference>
<reference evidence="15" key="1">
    <citation type="submission" date="2021-02" db="EMBL/GenBank/DDBJ databases">
        <authorList>
            <person name="Nowell W R."/>
        </authorList>
    </citation>
    <scope>NUCLEOTIDE SEQUENCE</scope>
</reference>
<dbReference type="GO" id="GO:0061630">
    <property type="term" value="F:ubiquitin protein ligase activity"/>
    <property type="evidence" value="ECO:0007669"/>
    <property type="project" value="TreeGrafter"/>
</dbReference>
<dbReference type="Gene3D" id="1.10.8.10">
    <property type="entry name" value="DNA helicase RuvA subunit, C-terminal domain"/>
    <property type="match status" value="1"/>
</dbReference>
<feature type="region of interest" description="Disordered" evidence="11">
    <location>
        <begin position="538"/>
        <end position="570"/>
    </location>
</feature>
<evidence type="ECO:0000256" key="4">
    <source>
        <dbReference type="ARBA" id="ARBA00022692"/>
    </source>
</evidence>
<evidence type="ECO:0000313" key="15">
    <source>
        <dbReference type="EMBL" id="CAF0780454.1"/>
    </source>
</evidence>
<evidence type="ECO:0000256" key="10">
    <source>
        <dbReference type="PROSITE-ProRule" id="PRU00175"/>
    </source>
</evidence>
<keyword evidence="9 12" id="KW-0472">Membrane</keyword>
<dbReference type="Gene3D" id="3.30.40.10">
    <property type="entry name" value="Zinc/RING finger domain, C3HC4 (zinc finger)"/>
    <property type="match status" value="1"/>
</dbReference>
<evidence type="ECO:0000256" key="11">
    <source>
        <dbReference type="SAM" id="MobiDB-lite"/>
    </source>
</evidence>
<feature type="transmembrane region" description="Helical" evidence="12">
    <location>
        <begin position="263"/>
        <end position="282"/>
    </location>
</feature>
<organism evidence="15 17">
    <name type="scientific">Adineta steineri</name>
    <dbReference type="NCBI Taxonomy" id="433720"/>
    <lineage>
        <taxon>Eukaryota</taxon>
        <taxon>Metazoa</taxon>
        <taxon>Spiralia</taxon>
        <taxon>Gnathifera</taxon>
        <taxon>Rotifera</taxon>
        <taxon>Eurotatoria</taxon>
        <taxon>Bdelloidea</taxon>
        <taxon>Adinetida</taxon>
        <taxon>Adinetidae</taxon>
        <taxon>Adineta</taxon>
    </lineage>
</organism>
<dbReference type="GO" id="GO:0016020">
    <property type="term" value="C:membrane"/>
    <property type="evidence" value="ECO:0007669"/>
    <property type="project" value="UniProtKB-SubCell"/>
</dbReference>
<dbReference type="GO" id="GO:0005783">
    <property type="term" value="C:endoplasmic reticulum"/>
    <property type="evidence" value="ECO:0007669"/>
    <property type="project" value="TreeGrafter"/>
</dbReference>
<feature type="transmembrane region" description="Helical" evidence="12">
    <location>
        <begin position="20"/>
        <end position="39"/>
    </location>
</feature>
<evidence type="ECO:0000313" key="17">
    <source>
        <dbReference type="Proteomes" id="UP000663860"/>
    </source>
</evidence>
<dbReference type="GO" id="GO:0005829">
    <property type="term" value="C:cytosol"/>
    <property type="evidence" value="ECO:0007669"/>
    <property type="project" value="TreeGrafter"/>
</dbReference>